<feature type="domain" description="Fibronectin type-III" evidence="1">
    <location>
        <begin position="192"/>
        <end position="285"/>
    </location>
</feature>
<dbReference type="InterPro" id="IPR013783">
    <property type="entry name" value="Ig-like_fold"/>
</dbReference>
<dbReference type="EMBL" id="MN813687">
    <property type="protein sequence ID" value="QHB37440.1"/>
    <property type="molecule type" value="Genomic_DNA"/>
</dbReference>
<gene>
    <name evidence="2" type="primary">34</name>
    <name evidence="2" type="ORF">SEA_ONYINYE_34</name>
</gene>
<dbReference type="GeneID" id="77924831"/>
<dbReference type="Gene3D" id="2.60.40.10">
    <property type="entry name" value="Immunoglobulins"/>
    <property type="match status" value="1"/>
</dbReference>
<keyword evidence="3" id="KW-1185">Reference proteome</keyword>
<dbReference type="InterPro" id="IPR003961">
    <property type="entry name" value="FN3_dom"/>
</dbReference>
<name>A0A6B9L7F8_9CAUD</name>
<dbReference type="Pfam" id="PF00041">
    <property type="entry name" value="fn3"/>
    <property type="match status" value="1"/>
</dbReference>
<evidence type="ECO:0000313" key="2">
    <source>
        <dbReference type="EMBL" id="QHB37440.1"/>
    </source>
</evidence>
<evidence type="ECO:0000313" key="3">
    <source>
        <dbReference type="Proteomes" id="UP000463915"/>
    </source>
</evidence>
<dbReference type="CDD" id="cd00063">
    <property type="entry name" value="FN3"/>
    <property type="match status" value="1"/>
</dbReference>
<accession>A0A6B9L7F8</accession>
<evidence type="ECO:0000259" key="1">
    <source>
        <dbReference type="PROSITE" id="PS50853"/>
    </source>
</evidence>
<dbReference type="InterPro" id="IPR036116">
    <property type="entry name" value="FN3_sf"/>
</dbReference>
<organism evidence="2 3">
    <name type="scientific">Mycobacterium phage Onyinye</name>
    <dbReference type="NCBI Taxonomy" id="2686235"/>
    <lineage>
        <taxon>Viruses</taxon>
        <taxon>Duplodnaviria</taxon>
        <taxon>Heunggongvirae</taxon>
        <taxon>Uroviricota</taxon>
        <taxon>Caudoviricetes</taxon>
        <taxon>Onyinyevirus</taxon>
        <taxon>Onyinyevirus onyinye</taxon>
    </lineage>
</organism>
<dbReference type="SUPFAM" id="SSF49265">
    <property type="entry name" value="Fibronectin type III"/>
    <property type="match status" value="1"/>
</dbReference>
<dbReference type="RefSeq" id="YP_010649283.1">
    <property type="nucleotide sequence ID" value="NC_070765.1"/>
</dbReference>
<reference evidence="2 3" key="1">
    <citation type="submission" date="2019-12" db="EMBL/GenBank/DDBJ databases">
        <authorList>
            <person name="Ayuk M.A."/>
            <person name="Robinson C.J."/>
            <person name="Anderson W.A."/>
            <person name="Ullah H."/>
            <person name="Gugssa A."/>
            <person name="Somiranjan G."/>
            <person name="Allen A."/>
            <person name="Lourds M.F."/>
            <person name="Quagraine B.K."/>
            <person name="Smith M."/>
            <person name="Moore M."/>
            <person name="Oliver J."/>
            <person name="Irabor E."/>
            <person name="Roy S.D."/>
            <person name="Bassey G."/>
            <person name="Louis B.N."/>
            <person name="Adu D."/>
            <person name="Akhimien C.E."/>
            <person name="Annor K."/>
            <person name="Archibald A."/>
            <person name="Ashagre K.C."/>
            <person name="Baity M.R."/>
            <person name="Barnes K.J."/>
            <person name="Barrios L.E."/>
            <person name="Black A.C."/>
            <person name="Bowen'Kauth M.S."/>
            <person name="Bowman K.N."/>
            <person name="Breaux D.L."/>
            <person name="Brooks J.A."/>
            <person name="Bwayili H.A."/>
            <person name="Caine T."/>
            <person name="Williams A.Y."/>
            <person name="Norris L.J."/>
            <person name="Nwozo E.O."/>
            <person name="Prosper P.L."/>
            <person name="Rankin N.A."/>
            <person name="Richardson K.M."/>
            <person name="Robinson D.M."/>
            <person name="Salters D.J."/>
            <person name="Savage M.A."/>
            <person name="Solomon S.M."/>
            <person name="Williams L.R."/>
            <person name="Curtis N."/>
            <person name="Garlena R.A."/>
            <person name="Russell D.A."/>
            <person name="Pope W.H."/>
            <person name="Jacobs-Sera D."/>
            <person name="Hatfull G.F."/>
        </authorList>
    </citation>
    <scope>NUCLEOTIDE SEQUENCE [LARGE SCALE GENOMIC DNA]</scope>
</reference>
<dbReference type="SMART" id="SM00060">
    <property type="entry name" value="FN3"/>
    <property type="match status" value="1"/>
</dbReference>
<dbReference type="Proteomes" id="UP000463915">
    <property type="component" value="Segment"/>
</dbReference>
<proteinExistence type="predicted"/>
<dbReference type="PROSITE" id="PS50853">
    <property type="entry name" value="FN3"/>
    <property type="match status" value="1"/>
</dbReference>
<protein>
    <submittedName>
        <fullName evidence="2">Major tail protein</fullName>
    </submittedName>
</protein>
<sequence length="285" mass="30773">MPLQTPYPYGIRQIMLTPYTDAQGTILANTSYPLPVAMTLGFSETEQFDELRGDDVLVAVHGRGAQVDWSLESGGLPIKAWSIISGAIVLEEGVTPHRRVRLRKSADHLRPYFRTDGRIISESGGNVNARIFRCKANGRLQADFRNGAFQTSNIDGVGLPLLGDAGRWLYEIIQNETDSPLSTTPEGNPLAIPANLTVGTRTDTTIELTWDEAPQVDGYRVQQSIDAGVTWTAVTAPNGGQPTTATTTVAGLTANTNYQFRVASFRALGNVVGEYSSGVMALTLT</sequence>
<dbReference type="KEGG" id="vg:77924831"/>